<dbReference type="CDD" id="cd06225">
    <property type="entry name" value="HAMP"/>
    <property type="match status" value="1"/>
</dbReference>
<dbReference type="GO" id="GO:0000156">
    <property type="term" value="F:phosphorelay response regulator activity"/>
    <property type="evidence" value="ECO:0007669"/>
    <property type="project" value="TreeGrafter"/>
</dbReference>
<dbReference type="Pfam" id="PF00672">
    <property type="entry name" value="HAMP"/>
    <property type="match status" value="1"/>
</dbReference>
<comment type="caution">
    <text evidence="13">The sequence shown here is derived from an EMBL/GenBank/DDBJ whole genome shotgun (WGS) entry which is preliminary data.</text>
</comment>
<dbReference type="SUPFAM" id="SSF47384">
    <property type="entry name" value="Homodimeric domain of signal transducing histidine kinase"/>
    <property type="match status" value="1"/>
</dbReference>
<sequence length="651" mass="74477">MLRFGVNSPNYRAKSALNRKTMPKLSTKIEIGYLFFAAIIVAVAVFSIYHIRQLSHPLYLLLRGRYENVTAAEKMLSNIRQQESEQFNMVEQGLDTASVRRFKKAGKEFVYWHNQARNSISLPEEPVLLDSIAELYSVYQEKSNVLQHRLEAGIGYKERKAFHSRQIVPVVMKLSNLCHELQEINEIAIERTERRAEKLSSQATGFIVLFVIAALVFSMAAGWYFTKRIIRPLKDATEKVKKIGQGNWDQKLEIKTNDELEELAYEFNRMTARLAEYEKLNVKKLLAEKKKAETIVSNIPVGILVLDEEDHITLLNTVAEQVLQKDRNEILYHSIQKMNLSVEMRNVLLSEVQSAKNIDSERLPLIPVETGNHTRFYTVRRIPLATQIREKAGTIVLFQDVTTYQELDDLRSEFIATISHEIKTPITSLNMAVDILLKEVKGPLTNNQKELLNDARNDVVRLKTFVKELLDLAKLESGHYPLEYKRIDVAALIRRSWQSLLRLAEEKNVSIQTKIEKNLPPLYGDERLLNRALTNLLKNALEHSPYGEQISIRVSVESSRSMWVISDRGKGIPPQARELIFDKFVRLNKSGDSVGLGLSITREIIRRHGGRIWAEDNADRGARLCFSLPLGSAHKNNKNSNGNKKNENIAL</sequence>
<gene>
    <name evidence="13" type="ORF">ENK44_12655</name>
</gene>
<dbReference type="PROSITE" id="PS50885">
    <property type="entry name" value="HAMP"/>
    <property type="match status" value="1"/>
</dbReference>
<dbReference type="InterPro" id="IPR003594">
    <property type="entry name" value="HATPase_dom"/>
</dbReference>
<dbReference type="EC" id="2.7.13.3" evidence="3"/>
<dbReference type="InterPro" id="IPR004358">
    <property type="entry name" value="Sig_transdc_His_kin-like_C"/>
</dbReference>
<dbReference type="InterPro" id="IPR003661">
    <property type="entry name" value="HisK_dim/P_dom"/>
</dbReference>
<dbReference type="GO" id="GO:0030295">
    <property type="term" value="F:protein kinase activator activity"/>
    <property type="evidence" value="ECO:0007669"/>
    <property type="project" value="TreeGrafter"/>
</dbReference>
<name>A0A7V4WWJ9_CALAY</name>
<dbReference type="FunFam" id="3.30.565.10:FF:000006">
    <property type="entry name" value="Sensor histidine kinase WalK"/>
    <property type="match status" value="1"/>
</dbReference>
<dbReference type="CDD" id="cd00075">
    <property type="entry name" value="HATPase"/>
    <property type="match status" value="1"/>
</dbReference>
<dbReference type="Gene3D" id="1.10.287.130">
    <property type="match status" value="1"/>
</dbReference>
<dbReference type="PANTHER" id="PTHR42878">
    <property type="entry name" value="TWO-COMPONENT HISTIDINE KINASE"/>
    <property type="match status" value="1"/>
</dbReference>
<dbReference type="Gene3D" id="6.10.340.10">
    <property type="match status" value="1"/>
</dbReference>
<comment type="subcellular location">
    <subcellularLocation>
        <location evidence="2">Membrane</location>
    </subcellularLocation>
</comment>
<dbReference type="GO" id="GO:0007234">
    <property type="term" value="P:osmosensory signaling via phosphorelay pathway"/>
    <property type="evidence" value="ECO:0007669"/>
    <property type="project" value="TreeGrafter"/>
</dbReference>
<dbReference type="SMART" id="SM00387">
    <property type="entry name" value="HATPase_c"/>
    <property type="match status" value="1"/>
</dbReference>
<evidence type="ECO:0000256" key="1">
    <source>
        <dbReference type="ARBA" id="ARBA00000085"/>
    </source>
</evidence>
<dbReference type="SMART" id="SM00304">
    <property type="entry name" value="HAMP"/>
    <property type="match status" value="1"/>
</dbReference>
<dbReference type="SUPFAM" id="SSF158472">
    <property type="entry name" value="HAMP domain-like"/>
    <property type="match status" value="1"/>
</dbReference>
<dbReference type="PANTHER" id="PTHR42878:SF7">
    <property type="entry name" value="SENSOR HISTIDINE KINASE GLRK"/>
    <property type="match status" value="1"/>
</dbReference>
<keyword evidence="7" id="KW-0418">Kinase</keyword>
<reference evidence="13" key="1">
    <citation type="journal article" date="2020" name="mSystems">
        <title>Genome- and Community-Level Interaction Insights into Carbon Utilization and Element Cycling Functions of Hydrothermarchaeota in Hydrothermal Sediment.</title>
        <authorList>
            <person name="Zhou Z."/>
            <person name="Liu Y."/>
            <person name="Xu W."/>
            <person name="Pan J."/>
            <person name="Luo Z.H."/>
            <person name="Li M."/>
        </authorList>
    </citation>
    <scope>NUCLEOTIDE SEQUENCE [LARGE SCALE GENOMIC DNA]</scope>
    <source>
        <strain evidence="13">HyVt-577</strain>
    </source>
</reference>
<evidence type="ECO:0000256" key="3">
    <source>
        <dbReference type="ARBA" id="ARBA00012438"/>
    </source>
</evidence>
<dbReference type="InterPro" id="IPR036890">
    <property type="entry name" value="HATPase_C_sf"/>
</dbReference>
<dbReference type="Pfam" id="PF02518">
    <property type="entry name" value="HATPase_c"/>
    <property type="match status" value="1"/>
</dbReference>
<dbReference type="InterPro" id="IPR005467">
    <property type="entry name" value="His_kinase_dom"/>
</dbReference>
<comment type="catalytic activity">
    <reaction evidence="1">
        <text>ATP + protein L-histidine = ADP + protein N-phospho-L-histidine.</text>
        <dbReference type="EC" id="2.7.13.3"/>
    </reaction>
</comment>
<keyword evidence="8" id="KW-0067">ATP-binding</keyword>
<evidence type="ECO:0000256" key="9">
    <source>
        <dbReference type="ARBA" id="ARBA00023012"/>
    </source>
</evidence>
<evidence type="ECO:0000256" key="5">
    <source>
        <dbReference type="ARBA" id="ARBA00022679"/>
    </source>
</evidence>
<evidence type="ECO:0000256" key="7">
    <source>
        <dbReference type="ARBA" id="ARBA00022777"/>
    </source>
</evidence>
<dbReference type="CDD" id="cd00082">
    <property type="entry name" value="HisKA"/>
    <property type="match status" value="1"/>
</dbReference>
<feature type="domain" description="HAMP" evidence="12">
    <location>
        <begin position="227"/>
        <end position="279"/>
    </location>
</feature>
<dbReference type="Proteomes" id="UP000885779">
    <property type="component" value="Unassembled WGS sequence"/>
</dbReference>
<evidence type="ECO:0000259" key="12">
    <source>
        <dbReference type="PROSITE" id="PS50885"/>
    </source>
</evidence>
<dbReference type="GO" id="GO:0016020">
    <property type="term" value="C:membrane"/>
    <property type="evidence" value="ECO:0007669"/>
    <property type="project" value="UniProtKB-SubCell"/>
</dbReference>
<keyword evidence="6" id="KW-0547">Nucleotide-binding</keyword>
<keyword evidence="9" id="KW-0902">Two-component regulatory system</keyword>
<protein>
    <recommendedName>
        <fullName evidence="3">histidine kinase</fullName>
        <ecNumber evidence="3">2.7.13.3</ecNumber>
    </recommendedName>
</protein>
<dbReference type="InterPro" id="IPR003660">
    <property type="entry name" value="HAMP_dom"/>
</dbReference>
<dbReference type="SMART" id="SM00388">
    <property type="entry name" value="HisKA"/>
    <property type="match status" value="1"/>
</dbReference>
<dbReference type="AlphaFoldDB" id="A0A7V4WWJ9"/>
<organism evidence="13">
    <name type="scientific">Caldithrix abyssi</name>
    <dbReference type="NCBI Taxonomy" id="187145"/>
    <lineage>
        <taxon>Bacteria</taxon>
        <taxon>Pseudomonadati</taxon>
        <taxon>Calditrichota</taxon>
        <taxon>Calditrichia</taxon>
        <taxon>Calditrichales</taxon>
        <taxon>Calditrichaceae</taxon>
        <taxon>Caldithrix</taxon>
    </lineage>
</organism>
<evidence type="ECO:0000313" key="13">
    <source>
        <dbReference type="EMBL" id="HGY56551.1"/>
    </source>
</evidence>
<feature type="transmembrane region" description="Helical" evidence="10">
    <location>
        <begin position="203"/>
        <end position="225"/>
    </location>
</feature>
<dbReference type="InterPro" id="IPR035965">
    <property type="entry name" value="PAS-like_dom_sf"/>
</dbReference>
<dbReference type="PROSITE" id="PS50109">
    <property type="entry name" value="HIS_KIN"/>
    <property type="match status" value="1"/>
</dbReference>
<evidence type="ECO:0000256" key="4">
    <source>
        <dbReference type="ARBA" id="ARBA00022553"/>
    </source>
</evidence>
<evidence type="ECO:0000256" key="10">
    <source>
        <dbReference type="SAM" id="Phobius"/>
    </source>
</evidence>
<accession>A0A7V4WWJ9</accession>
<keyword evidence="10" id="KW-0812">Transmembrane</keyword>
<dbReference type="SUPFAM" id="SSF55785">
    <property type="entry name" value="PYP-like sensor domain (PAS domain)"/>
    <property type="match status" value="1"/>
</dbReference>
<dbReference type="InterPro" id="IPR050351">
    <property type="entry name" value="BphY/WalK/GraS-like"/>
</dbReference>
<dbReference type="Pfam" id="PF00512">
    <property type="entry name" value="HisKA"/>
    <property type="match status" value="1"/>
</dbReference>
<dbReference type="SUPFAM" id="SSF55874">
    <property type="entry name" value="ATPase domain of HSP90 chaperone/DNA topoisomerase II/histidine kinase"/>
    <property type="match status" value="1"/>
</dbReference>
<dbReference type="InterPro" id="IPR036097">
    <property type="entry name" value="HisK_dim/P_sf"/>
</dbReference>
<evidence type="ECO:0000256" key="6">
    <source>
        <dbReference type="ARBA" id="ARBA00022741"/>
    </source>
</evidence>
<keyword evidence="5" id="KW-0808">Transferase</keyword>
<evidence type="ECO:0000256" key="8">
    <source>
        <dbReference type="ARBA" id="ARBA00022840"/>
    </source>
</evidence>
<dbReference type="Gene3D" id="3.30.450.20">
    <property type="entry name" value="PAS domain"/>
    <property type="match status" value="1"/>
</dbReference>
<keyword evidence="4" id="KW-0597">Phosphoprotein</keyword>
<dbReference type="EMBL" id="DRQG01000115">
    <property type="protein sequence ID" value="HGY56551.1"/>
    <property type="molecule type" value="Genomic_DNA"/>
</dbReference>
<keyword evidence="10" id="KW-1133">Transmembrane helix</keyword>
<dbReference type="PRINTS" id="PR00344">
    <property type="entry name" value="BCTRLSENSOR"/>
</dbReference>
<evidence type="ECO:0000256" key="2">
    <source>
        <dbReference type="ARBA" id="ARBA00004370"/>
    </source>
</evidence>
<dbReference type="Gene3D" id="3.30.565.10">
    <property type="entry name" value="Histidine kinase-like ATPase, C-terminal domain"/>
    <property type="match status" value="1"/>
</dbReference>
<keyword evidence="10" id="KW-0472">Membrane</keyword>
<dbReference type="GO" id="GO:0000155">
    <property type="term" value="F:phosphorelay sensor kinase activity"/>
    <property type="evidence" value="ECO:0007669"/>
    <property type="project" value="InterPro"/>
</dbReference>
<feature type="domain" description="Histidine kinase" evidence="11">
    <location>
        <begin position="417"/>
        <end position="632"/>
    </location>
</feature>
<feature type="transmembrane region" description="Helical" evidence="10">
    <location>
        <begin position="31"/>
        <end position="51"/>
    </location>
</feature>
<evidence type="ECO:0000259" key="11">
    <source>
        <dbReference type="PROSITE" id="PS50109"/>
    </source>
</evidence>
<dbReference type="GO" id="GO:0005524">
    <property type="term" value="F:ATP binding"/>
    <property type="evidence" value="ECO:0007669"/>
    <property type="project" value="UniProtKB-KW"/>
</dbReference>
<proteinExistence type="predicted"/>